<dbReference type="OrthoDB" id="5291956at2"/>
<dbReference type="PANTHER" id="PTHR32432:SF3">
    <property type="entry name" value="ETHANOLAMINE UTILIZATION PROTEIN EUTJ"/>
    <property type="match status" value="1"/>
</dbReference>
<dbReference type="PANTHER" id="PTHR32432">
    <property type="entry name" value="CELL DIVISION PROTEIN FTSA-RELATED"/>
    <property type="match status" value="1"/>
</dbReference>
<gene>
    <name evidence="1" type="ORF">SAMN06265340_10689</name>
</gene>
<name>A0A238Z6N5_9BACT</name>
<dbReference type="PIRSF" id="PIRSF019169">
    <property type="entry name" value="PilM"/>
    <property type="match status" value="1"/>
</dbReference>
<dbReference type="CDD" id="cd24049">
    <property type="entry name" value="ASKHA_NBD_PilM"/>
    <property type="match status" value="1"/>
</dbReference>
<evidence type="ECO:0000313" key="1">
    <source>
        <dbReference type="EMBL" id="SNR78638.1"/>
    </source>
</evidence>
<dbReference type="SUPFAM" id="SSF53067">
    <property type="entry name" value="Actin-like ATPase domain"/>
    <property type="match status" value="2"/>
</dbReference>
<accession>A0A238Z6N5</accession>
<dbReference type="Gene3D" id="3.30.420.40">
    <property type="match status" value="2"/>
</dbReference>
<dbReference type="Proteomes" id="UP000198405">
    <property type="component" value="Unassembled WGS sequence"/>
</dbReference>
<proteinExistence type="predicted"/>
<dbReference type="RefSeq" id="WP_089323117.1">
    <property type="nucleotide sequence ID" value="NZ_FZOB01000006.1"/>
</dbReference>
<organism evidence="1 2">
    <name type="scientific">Desulfurobacterium atlanticum</name>
    <dbReference type="NCBI Taxonomy" id="240169"/>
    <lineage>
        <taxon>Bacteria</taxon>
        <taxon>Pseudomonadati</taxon>
        <taxon>Aquificota</taxon>
        <taxon>Aquificia</taxon>
        <taxon>Desulfurobacteriales</taxon>
        <taxon>Desulfurobacteriaceae</taxon>
        <taxon>Desulfurobacterium</taxon>
    </lineage>
</organism>
<dbReference type="InterPro" id="IPR050696">
    <property type="entry name" value="FtsA/MreB"/>
</dbReference>
<keyword evidence="2" id="KW-1185">Reference proteome</keyword>
<dbReference type="InterPro" id="IPR043129">
    <property type="entry name" value="ATPase_NBD"/>
</dbReference>
<dbReference type="Gene3D" id="3.30.1490.300">
    <property type="match status" value="1"/>
</dbReference>
<protein>
    <submittedName>
        <fullName evidence="1">Type IV pilus assembly protein PilM</fullName>
    </submittedName>
</protein>
<reference evidence="2" key="1">
    <citation type="submission" date="2017-06" db="EMBL/GenBank/DDBJ databases">
        <authorList>
            <person name="Varghese N."/>
            <person name="Submissions S."/>
        </authorList>
    </citation>
    <scope>NUCLEOTIDE SEQUENCE [LARGE SCALE GENOMIC DNA]</scope>
    <source>
        <strain evidence="2">DSM 15668</strain>
    </source>
</reference>
<dbReference type="InterPro" id="IPR005883">
    <property type="entry name" value="PilM"/>
</dbReference>
<dbReference type="Pfam" id="PF11104">
    <property type="entry name" value="PilM_2"/>
    <property type="match status" value="1"/>
</dbReference>
<evidence type="ECO:0000313" key="2">
    <source>
        <dbReference type="Proteomes" id="UP000198405"/>
    </source>
</evidence>
<dbReference type="AlphaFoldDB" id="A0A238Z6N5"/>
<sequence length="352" mass="39121">MLNFDSFIGVFTGRKSLYTGVDIGTSSVKVCRLKEGKGSYHIVSFGKREYGESFIVGTEIIDFVSLSSLIKETVESVAPDSKNVALHIPLALCFYTVISASPSENPEDVALEHIQGILSEEDIGKVVVKYKVLPVSITKENIDIAIAAVKRDILEEYVALADSAGLAVQVIDIEPAALNNQFYLNYPDKVIDPVCLVDIGATFTKIVISFGGFPYLTRNIEMGSNSITEQLQKEYLISYEEAERLKLGENLDSVSYEKAFEEVISKIIKKIATETIWAIDNFKDRFEQNVEEIFVYGGGSKQKNLISLMKDCTNKNIEIGKPFYFDGKDNNQEYAISCGLSLRYKGDENAKI</sequence>
<dbReference type="EMBL" id="FZOB01000006">
    <property type="protein sequence ID" value="SNR78638.1"/>
    <property type="molecule type" value="Genomic_DNA"/>
</dbReference>